<evidence type="ECO:0000256" key="11">
    <source>
        <dbReference type="RuleBase" id="RU365090"/>
    </source>
</evidence>
<organism evidence="14 16">
    <name type="scientific">Devosia psychrophila</name>
    <dbReference type="NCBI Taxonomy" id="728005"/>
    <lineage>
        <taxon>Bacteria</taxon>
        <taxon>Pseudomonadati</taxon>
        <taxon>Pseudomonadota</taxon>
        <taxon>Alphaproteobacteria</taxon>
        <taxon>Hyphomicrobiales</taxon>
        <taxon>Devosiaceae</taxon>
        <taxon>Devosia</taxon>
    </lineage>
</organism>
<evidence type="ECO:0000256" key="1">
    <source>
        <dbReference type="ARBA" id="ARBA00001946"/>
    </source>
</evidence>
<dbReference type="InterPro" id="IPR036135">
    <property type="entry name" value="MoeA_linker/N_sf"/>
</dbReference>
<evidence type="ECO:0000313" key="14">
    <source>
        <dbReference type="EMBL" id="SFC08987.1"/>
    </source>
</evidence>
<evidence type="ECO:0000256" key="9">
    <source>
        <dbReference type="ARBA" id="ARBA00023150"/>
    </source>
</evidence>
<keyword evidence="15" id="KW-1185">Reference proteome</keyword>
<evidence type="ECO:0000313" key="15">
    <source>
        <dbReference type="Proteomes" id="UP000033519"/>
    </source>
</evidence>
<evidence type="ECO:0000259" key="12">
    <source>
        <dbReference type="SMART" id="SM00852"/>
    </source>
</evidence>
<dbReference type="SUPFAM" id="SSF53218">
    <property type="entry name" value="Molybdenum cofactor biosynthesis proteins"/>
    <property type="match status" value="1"/>
</dbReference>
<dbReference type="CDD" id="cd00887">
    <property type="entry name" value="MoeA"/>
    <property type="match status" value="1"/>
</dbReference>
<sequence length="400" mass="42034">MNLLPVEDAITAILKRVPEPIAETVELAVAAGRVLLQPVIATHDQPPFNASAMDGYAMRAADVVDGHTLKLIGTSQAGAGFPGSVGEGEAVRIFTGAPVPAGADTVIMQEEAVADGGFVSFTVPARLGHSVRPLGNDFAKGQVLVEAGVRLAPMQLAVAAAANAATLQVAKRPCVSLLATGDELVLPGSVVGTDQIVASNSSGLRPLLIPYAETVIDHGIARDTRDELRSKLDEVFASQPDIVITTGGASVGDHDIVRDILLELGVTLDFWKINMRPGKPLMFGTRGKTLVFGLPGNPVSAMVTALVFIRPALRQWLGYPEPMLWRLPLAAPTPPNSARRHFMRAQLVHTPTGPELLPIPQTDSGHTSSLARADMLIVQPGGDPGQQAGAIVEALPLDYF</sequence>
<dbReference type="EC" id="2.10.1.1" evidence="11"/>
<dbReference type="FunFam" id="3.40.980.10:FF:000004">
    <property type="entry name" value="Molybdopterin molybdenumtransferase"/>
    <property type="match status" value="1"/>
</dbReference>
<dbReference type="AlphaFoldDB" id="A0A0F5Q2E2"/>
<keyword evidence="8 11" id="KW-0460">Magnesium</keyword>
<dbReference type="Proteomes" id="UP000182258">
    <property type="component" value="Unassembled WGS sequence"/>
</dbReference>
<name>A0A0F5Q2E2_9HYPH</name>
<dbReference type="InterPro" id="IPR005111">
    <property type="entry name" value="MoeA_C_domain_IV"/>
</dbReference>
<dbReference type="PROSITE" id="PS01079">
    <property type="entry name" value="MOCF_BIOSYNTHESIS_2"/>
    <property type="match status" value="1"/>
</dbReference>
<evidence type="ECO:0000256" key="2">
    <source>
        <dbReference type="ARBA" id="ARBA00002901"/>
    </source>
</evidence>
<keyword evidence="5 11" id="KW-0500">Molybdenum</keyword>
<dbReference type="SUPFAM" id="SSF63867">
    <property type="entry name" value="MoeA C-terminal domain-like"/>
    <property type="match status" value="1"/>
</dbReference>
<dbReference type="InterPro" id="IPR001453">
    <property type="entry name" value="MoaB/Mog_dom"/>
</dbReference>
<dbReference type="PANTHER" id="PTHR10192">
    <property type="entry name" value="MOLYBDOPTERIN BIOSYNTHESIS PROTEIN"/>
    <property type="match status" value="1"/>
</dbReference>
<proteinExistence type="inferred from homology"/>
<evidence type="ECO:0000256" key="8">
    <source>
        <dbReference type="ARBA" id="ARBA00022842"/>
    </source>
</evidence>
<dbReference type="RefSeq" id="WP_046169104.1">
    <property type="nucleotide sequence ID" value="NZ_FOMB01000002.1"/>
</dbReference>
<reference evidence="13 15" key="1">
    <citation type="submission" date="2015-03" db="EMBL/GenBank/DDBJ databases">
        <authorList>
            <person name="Lepp D."/>
            <person name="Hassan Y.I."/>
            <person name="Li X.-Z."/>
            <person name="Zhou T."/>
        </authorList>
    </citation>
    <scope>NUCLEOTIDE SEQUENCE [LARGE SCALE GENOMIC DNA]</scope>
    <source>
        <strain evidence="13 15">Cr7-05</strain>
    </source>
</reference>
<dbReference type="SUPFAM" id="SSF63882">
    <property type="entry name" value="MoeA N-terminal region -like"/>
    <property type="match status" value="1"/>
</dbReference>
<dbReference type="Gene3D" id="2.170.190.11">
    <property type="entry name" value="Molybdopterin biosynthesis moea protein, domain 3"/>
    <property type="match status" value="1"/>
</dbReference>
<evidence type="ECO:0000256" key="10">
    <source>
        <dbReference type="ARBA" id="ARBA00047317"/>
    </source>
</evidence>
<evidence type="ECO:0000313" key="16">
    <source>
        <dbReference type="Proteomes" id="UP000182258"/>
    </source>
</evidence>
<evidence type="ECO:0000256" key="4">
    <source>
        <dbReference type="ARBA" id="ARBA00010763"/>
    </source>
</evidence>
<gene>
    <name evidence="14" type="ORF">SAMN04488059_10292</name>
    <name evidence="13" type="ORF">WH91_00810</name>
</gene>
<keyword evidence="9 11" id="KW-0501">Molybdenum cofactor biosynthesis</keyword>
<feature type="domain" description="MoaB/Mog" evidence="12">
    <location>
        <begin position="176"/>
        <end position="315"/>
    </location>
</feature>
<comment type="function">
    <text evidence="2 11">Catalyzes the insertion of molybdate into adenylated molybdopterin with the concomitant release of AMP.</text>
</comment>
<dbReference type="GO" id="GO:0006777">
    <property type="term" value="P:Mo-molybdopterin cofactor biosynthetic process"/>
    <property type="evidence" value="ECO:0007669"/>
    <property type="project" value="UniProtKB-UniRule"/>
</dbReference>
<evidence type="ECO:0000256" key="6">
    <source>
        <dbReference type="ARBA" id="ARBA00022679"/>
    </source>
</evidence>
<dbReference type="InterPro" id="IPR036425">
    <property type="entry name" value="MoaB/Mog-like_dom_sf"/>
</dbReference>
<dbReference type="UniPathway" id="UPA00344"/>
<reference evidence="14 16" key="2">
    <citation type="submission" date="2016-10" db="EMBL/GenBank/DDBJ databases">
        <authorList>
            <person name="de Groot N.N."/>
        </authorList>
    </citation>
    <scope>NUCLEOTIDE SEQUENCE [LARGE SCALE GENOMIC DNA]</scope>
    <source>
        <strain evidence="14 16">CGMCC 1.10210</strain>
    </source>
</reference>
<dbReference type="InterPro" id="IPR005110">
    <property type="entry name" value="MoeA_linker/N"/>
</dbReference>
<dbReference type="NCBIfam" id="NF045515">
    <property type="entry name" value="Glp_gephyrin"/>
    <property type="match status" value="1"/>
</dbReference>
<dbReference type="InterPro" id="IPR036688">
    <property type="entry name" value="MoeA_C_domain_IV_sf"/>
</dbReference>
<dbReference type="Gene3D" id="3.40.980.10">
    <property type="entry name" value="MoaB/Mog-like domain"/>
    <property type="match status" value="1"/>
</dbReference>
<dbReference type="Pfam" id="PF03454">
    <property type="entry name" value="MoeA_C"/>
    <property type="match status" value="1"/>
</dbReference>
<evidence type="ECO:0000256" key="5">
    <source>
        <dbReference type="ARBA" id="ARBA00022505"/>
    </source>
</evidence>
<dbReference type="EMBL" id="LAPV01000009">
    <property type="protein sequence ID" value="KKC34806.1"/>
    <property type="molecule type" value="Genomic_DNA"/>
</dbReference>
<evidence type="ECO:0000256" key="3">
    <source>
        <dbReference type="ARBA" id="ARBA00005046"/>
    </source>
</evidence>
<comment type="catalytic activity">
    <reaction evidence="10">
        <text>adenylyl-molybdopterin + molybdate = Mo-molybdopterin + AMP + H(+)</text>
        <dbReference type="Rhea" id="RHEA:35047"/>
        <dbReference type="ChEBI" id="CHEBI:15378"/>
        <dbReference type="ChEBI" id="CHEBI:36264"/>
        <dbReference type="ChEBI" id="CHEBI:62727"/>
        <dbReference type="ChEBI" id="CHEBI:71302"/>
        <dbReference type="ChEBI" id="CHEBI:456215"/>
        <dbReference type="EC" id="2.10.1.1"/>
    </reaction>
</comment>
<dbReference type="PANTHER" id="PTHR10192:SF5">
    <property type="entry name" value="GEPHYRIN"/>
    <property type="match status" value="1"/>
</dbReference>
<keyword evidence="7 11" id="KW-0479">Metal-binding</keyword>
<dbReference type="GO" id="GO:0005829">
    <property type="term" value="C:cytosol"/>
    <property type="evidence" value="ECO:0007669"/>
    <property type="project" value="TreeGrafter"/>
</dbReference>
<evidence type="ECO:0000313" key="13">
    <source>
        <dbReference type="EMBL" id="KKC34806.1"/>
    </source>
</evidence>
<dbReference type="PATRIC" id="fig|728005.3.peg.4214"/>
<comment type="similarity">
    <text evidence="4 11">Belongs to the MoeA family.</text>
</comment>
<comment type="cofactor">
    <cofactor evidence="1 11">
        <name>Mg(2+)</name>
        <dbReference type="ChEBI" id="CHEBI:18420"/>
    </cofactor>
</comment>
<dbReference type="Proteomes" id="UP000033519">
    <property type="component" value="Unassembled WGS sequence"/>
</dbReference>
<dbReference type="Pfam" id="PF00994">
    <property type="entry name" value="MoCF_biosynth"/>
    <property type="match status" value="1"/>
</dbReference>
<dbReference type="Gene3D" id="3.90.105.10">
    <property type="entry name" value="Molybdopterin biosynthesis moea protein, domain 2"/>
    <property type="match status" value="1"/>
</dbReference>
<dbReference type="Gene3D" id="2.40.340.10">
    <property type="entry name" value="MoeA, C-terminal, domain IV"/>
    <property type="match status" value="1"/>
</dbReference>
<comment type="pathway">
    <text evidence="3 11">Cofactor biosynthesis; molybdopterin biosynthesis.</text>
</comment>
<evidence type="ECO:0000256" key="7">
    <source>
        <dbReference type="ARBA" id="ARBA00022723"/>
    </source>
</evidence>
<accession>A0A0F5Q2E2</accession>
<protein>
    <recommendedName>
        <fullName evidence="11">Molybdopterin molybdenumtransferase</fullName>
        <ecNumber evidence="11">2.10.1.1</ecNumber>
    </recommendedName>
</protein>
<dbReference type="InterPro" id="IPR038987">
    <property type="entry name" value="MoeA-like"/>
</dbReference>
<keyword evidence="6 11" id="KW-0808">Transferase</keyword>
<dbReference type="OrthoDB" id="9804758at2"/>
<dbReference type="GO" id="GO:0061599">
    <property type="term" value="F:molybdopterin molybdotransferase activity"/>
    <property type="evidence" value="ECO:0007669"/>
    <property type="project" value="UniProtKB-UniRule"/>
</dbReference>
<dbReference type="Pfam" id="PF03453">
    <property type="entry name" value="MoeA_N"/>
    <property type="match status" value="1"/>
</dbReference>
<dbReference type="GO" id="GO:0046872">
    <property type="term" value="F:metal ion binding"/>
    <property type="evidence" value="ECO:0007669"/>
    <property type="project" value="UniProtKB-UniRule"/>
</dbReference>
<dbReference type="SMART" id="SM00852">
    <property type="entry name" value="MoCF_biosynth"/>
    <property type="match status" value="1"/>
</dbReference>
<dbReference type="STRING" id="728005.SAMN04488059_10292"/>
<dbReference type="InterPro" id="IPR008284">
    <property type="entry name" value="MoCF_biosynth_CS"/>
</dbReference>
<dbReference type="EMBL" id="FOMB01000002">
    <property type="protein sequence ID" value="SFC08987.1"/>
    <property type="molecule type" value="Genomic_DNA"/>
</dbReference>